<feature type="region of interest" description="Disordered" evidence="1">
    <location>
        <begin position="1"/>
        <end position="22"/>
    </location>
</feature>
<protein>
    <submittedName>
        <fullName evidence="2">Uncharacterized protein</fullName>
    </submittedName>
</protein>
<feature type="non-terminal residue" evidence="2">
    <location>
        <position position="1"/>
    </location>
</feature>
<accession>A0A6J4N8A2</accession>
<name>A0A6J4N8A2_9ACTN</name>
<dbReference type="EMBL" id="CADCUN010000093">
    <property type="protein sequence ID" value="CAA9380636.1"/>
    <property type="molecule type" value="Genomic_DNA"/>
</dbReference>
<evidence type="ECO:0000313" key="2">
    <source>
        <dbReference type="EMBL" id="CAA9380636.1"/>
    </source>
</evidence>
<sequence>VGQPRVVGHAGQPEVDQDRGAPLHQDVGRLDVAVQDPRVVDRCQGLGQAAGEPDEIRFPDASLLLDVVVERETRDV</sequence>
<proteinExistence type="predicted"/>
<dbReference type="AlphaFoldDB" id="A0A6J4N8A2"/>
<dbReference type="AntiFam" id="ANF00226">
    <property type="entry name" value="Shadow ORF (opposite pknB)"/>
</dbReference>
<evidence type="ECO:0000256" key="1">
    <source>
        <dbReference type="SAM" id="MobiDB-lite"/>
    </source>
</evidence>
<gene>
    <name evidence="2" type="ORF">AVDCRST_MAG60-860</name>
</gene>
<reference evidence="2" key="1">
    <citation type="submission" date="2020-02" db="EMBL/GenBank/DDBJ databases">
        <authorList>
            <person name="Meier V. D."/>
        </authorList>
    </citation>
    <scope>NUCLEOTIDE SEQUENCE</scope>
    <source>
        <strain evidence="2">AVDCRST_MAG60</strain>
    </source>
</reference>
<feature type="non-terminal residue" evidence="2">
    <location>
        <position position="76"/>
    </location>
</feature>
<organism evidence="2">
    <name type="scientific">uncultured Nocardioides sp</name>
    <dbReference type="NCBI Taxonomy" id="198441"/>
    <lineage>
        <taxon>Bacteria</taxon>
        <taxon>Bacillati</taxon>
        <taxon>Actinomycetota</taxon>
        <taxon>Actinomycetes</taxon>
        <taxon>Propionibacteriales</taxon>
        <taxon>Nocardioidaceae</taxon>
        <taxon>Nocardioides</taxon>
        <taxon>environmental samples</taxon>
    </lineage>
</organism>